<comment type="caution">
    <text evidence="2">The sequence shown here is derived from an EMBL/GenBank/DDBJ whole genome shotgun (WGS) entry which is preliminary data.</text>
</comment>
<keyword evidence="2" id="KW-0223">Dioxygenase</keyword>
<name>A0A8J7Q0P9_9BACT</name>
<dbReference type="InterPro" id="IPR027450">
    <property type="entry name" value="AlkB-like"/>
</dbReference>
<dbReference type="InterPro" id="IPR005123">
    <property type="entry name" value="Oxoglu/Fe-dep_dioxygenase_dom"/>
</dbReference>
<reference evidence="2" key="1">
    <citation type="submission" date="2021-03" db="EMBL/GenBank/DDBJ databases">
        <authorList>
            <person name="Wang G."/>
        </authorList>
    </citation>
    <scope>NUCLEOTIDE SEQUENCE</scope>
    <source>
        <strain evidence="2">KCTC 12899</strain>
    </source>
</reference>
<dbReference type="GO" id="GO:0051213">
    <property type="term" value="F:dioxygenase activity"/>
    <property type="evidence" value="ECO:0007669"/>
    <property type="project" value="UniProtKB-KW"/>
</dbReference>
<protein>
    <submittedName>
        <fullName evidence="2">Alpha-ketoglutarate-dependent dioxygenase AlkB</fullName>
    </submittedName>
</protein>
<dbReference type="RefSeq" id="WP_207856320.1">
    <property type="nucleotide sequence ID" value="NZ_JAFREP010000001.1"/>
</dbReference>
<dbReference type="PROSITE" id="PS51471">
    <property type="entry name" value="FE2OG_OXY"/>
    <property type="match status" value="1"/>
</dbReference>
<dbReference type="SUPFAM" id="SSF51197">
    <property type="entry name" value="Clavaminate synthase-like"/>
    <property type="match status" value="1"/>
</dbReference>
<keyword evidence="2" id="KW-0560">Oxidoreductase</keyword>
<proteinExistence type="predicted"/>
<dbReference type="GO" id="GO:0006307">
    <property type="term" value="P:DNA alkylation repair"/>
    <property type="evidence" value="ECO:0007669"/>
    <property type="project" value="InterPro"/>
</dbReference>
<dbReference type="PANTHER" id="PTHR31212">
    <property type="entry name" value="ALPHA-KETOGLUTARATE-DEPENDENT DIOXYGENASE ALKB HOMOLOG 3"/>
    <property type="match status" value="1"/>
</dbReference>
<accession>A0A8J7Q0P9</accession>
<dbReference type="Proteomes" id="UP000664417">
    <property type="component" value="Unassembled WGS sequence"/>
</dbReference>
<feature type="domain" description="Fe2OG dioxygenase" evidence="1">
    <location>
        <begin position="92"/>
        <end position="190"/>
    </location>
</feature>
<gene>
    <name evidence="2" type="ORF">J3U88_01340</name>
</gene>
<dbReference type="Gene3D" id="2.60.120.590">
    <property type="entry name" value="Alpha-ketoglutarate-dependent dioxygenase AlkB-like"/>
    <property type="match status" value="1"/>
</dbReference>
<evidence type="ECO:0000313" key="3">
    <source>
        <dbReference type="Proteomes" id="UP000664417"/>
    </source>
</evidence>
<dbReference type="AlphaFoldDB" id="A0A8J7Q0P9"/>
<dbReference type="EMBL" id="JAFREP010000001">
    <property type="protein sequence ID" value="MBO1317085.1"/>
    <property type="molecule type" value="Genomic_DNA"/>
</dbReference>
<dbReference type="InterPro" id="IPR032854">
    <property type="entry name" value="ALKBH3"/>
</dbReference>
<keyword evidence="3" id="KW-1185">Reference proteome</keyword>
<dbReference type="InterPro" id="IPR037151">
    <property type="entry name" value="AlkB-like_sf"/>
</dbReference>
<evidence type="ECO:0000313" key="2">
    <source>
        <dbReference type="EMBL" id="MBO1317085.1"/>
    </source>
</evidence>
<dbReference type="PANTHER" id="PTHR31212:SF4">
    <property type="entry name" value="ALPHA-KETOGLUTARATE-DEPENDENT DIOXYGENASE ALKB HOMOLOG 3"/>
    <property type="match status" value="1"/>
</dbReference>
<evidence type="ECO:0000259" key="1">
    <source>
        <dbReference type="PROSITE" id="PS51471"/>
    </source>
</evidence>
<dbReference type="Pfam" id="PF13532">
    <property type="entry name" value="2OG-FeII_Oxy_2"/>
    <property type="match status" value="1"/>
</dbReference>
<organism evidence="2 3">
    <name type="scientific">Acanthopleuribacter pedis</name>
    <dbReference type="NCBI Taxonomy" id="442870"/>
    <lineage>
        <taxon>Bacteria</taxon>
        <taxon>Pseudomonadati</taxon>
        <taxon>Acidobacteriota</taxon>
        <taxon>Holophagae</taxon>
        <taxon>Acanthopleuribacterales</taxon>
        <taxon>Acanthopleuribacteraceae</taxon>
        <taxon>Acanthopleuribacter</taxon>
    </lineage>
</organism>
<sequence length="190" mass="21519">MQNHQLDAGHHIQTGTLPAELILDTAGFDSLWASRPADFHIVHMHGKPVPTPRWQQAYGKDYVYSGNINRALPTTATLAPFLAWARERFHDGINSLLLNWYDGTQGHYIGRHRDATAHMVPDSPIITVSLGEERIFRLRPYGGKGFHDVTLGHGAVVLIPFATNQRWTHEVPHFKRFTGRRISITLRAFI</sequence>